<evidence type="ECO:0000313" key="1">
    <source>
        <dbReference type="EMBL" id="EAA23786.1"/>
    </source>
</evidence>
<protein>
    <submittedName>
        <fullName evidence="1">Uncharacterized protein</fullName>
    </submittedName>
</protein>
<organism evidence="1 2">
    <name type="scientific">Fusobacterium vincentii ATCC 49256</name>
    <dbReference type="NCBI Taxonomy" id="209882"/>
    <lineage>
        <taxon>Bacteria</taxon>
        <taxon>Fusobacteriati</taxon>
        <taxon>Fusobacteriota</taxon>
        <taxon>Fusobacteriia</taxon>
        <taxon>Fusobacteriales</taxon>
        <taxon>Fusobacteriaceae</taxon>
        <taxon>Fusobacterium</taxon>
    </lineage>
</organism>
<sequence length="82" mass="9886">MITSLSQTSASVADCFSSLFVTLIEDSIYDTLFDSCFRIILYACDVRHFIWEYYINFKDNFTMFYLIKNIIVVHCKYKWIYF</sequence>
<gene>
    <name evidence="1" type="ORF">FNV0698</name>
</gene>
<dbReference type="Proteomes" id="UP000006454">
    <property type="component" value="Unassembled WGS sequence"/>
</dbReference>
<proteinExistence type="predicted"/>
<dbReference type="EMBL" id="AABF01000085">
    <property type="protein sequence ID" value="EAA23786.1"/>
    <property type="molecule type" value="Genomic_DNA"/>
</dbReference>
<accession>Q7P534</accession>
<reference evidence="1 2" key="1">
    <citation type="journal article" date="2003" name="Genome Res.">
        <title>Genome analysis of F. nucleatum sub spp vincentii and its comparison with the genome of F. nucleatum ATCC 25586.</title>
        <authorList>
            <person name="Kapatral V."/>
            <person name="Ivanova N."/>
            <person name="Anderson I."/>
            <person name="Reznik G."/>
            <person name="Bhattacharyya A."/>
            <person name="Gardner W.L."/>
            <person name="Mikhailova N."/>
            <person name="Lapidus A."/>
            <person name="Larsen N."/>
            <person name="D'Souza M."/>
            <person name="Walunas T."/>
            <person name="Haselkorn R."/>
            <person name="Overbeek R."/>
            <person name="Kyrpides N."/>
        </authorList>
    </citation>
    <scope>NUCLEOTIDE SEQUENCE [LARGE SCALE GENOMIC DNA]</scope>
    <source>
        <strain evidence="1 2">ATCC 49256</strain>
    </source>
</reference>
<comment type="caution">
    <text evidence="1">The sequence shown here is derived from an EMBL/GenBank/DDBJ whole genome shotgun (WGS) entry which is preliminary data.</text>
</comment>
<evidence type="ECO:0000313" key="2">
    <source>
        <dbReference type="Proteomes" id="UP000006454"/>
    </source>
</evidence>
<dbReference type="AlphaFoldDB" id="Q7P534"/>
<name>Q7P534_FUSVC</name>